<dbReference type="Gene3D" id="1.10.1220.10">
    <property type="entry name" value="Met repressor-like"/>
    <property type="match status" value="1"/>
</dbReference>
<name>A0A3S3SQM0_9BACT</name>
<evidence type="ECO:0000313" key="2">
    <source>
        <dbReference type="EMBL" id="RWX47872.1"/>
    </source>
</evidence>
<organism evidence="2 3">
    <name type="scientific">Candidatus Electrothrix aarhusensis</name>
    <dbReference type="NCBI Taxonomy" id="1859131"/>
    <lineage>
        <taxon>Bacteria</taxon>
        <taxon>Pseudomonadati</taxon>
        <taxon>Thermodesulfobacteriota</taxon>
        <taxon>Desulfobulbia</taxon>
        <taxon>Desulfobulbales</taxon>
        <taxon>Desulfobulbaceae</taxon>
        <taxon>Candidatus Electrothrix</taxon>
    </lineage>
</organism>
<protein>
    <recommendedName>
        <fullName evidence="1">Antitoxin FitA-like ribbon-helix-helix domain-containing protein</fullName>
    </recommendedName>
</protein>
<dbReference type="Pfam" id="PF22513">
    <property type="entry name" value="FitA-like_RHH"/>
    <property type="match status" value="1"/>
</dbReference>
<feature type="domain" description="Antitoxin FitA-like ribbon-helix-helix" evidence="1">
    <location>
        <begin position="4"/>
        <end position="39"/>
    </location>
</feature>
<proteinExistence type="predicted"/>
<dbReference type="InterPro" id="IPR053853">
    <property type="entry name" value="FitA-like_RHH"/>
</dbReference>
<dbReference type="AlphaFoldDB" id="A0A3S3SQM0"/>
<accession>A0A3S3SQM0</accession>
<dbReference type="Proteomes" id="UP000287853">
    <property type="component" value="Unassembled WGS sequence"/>
</dbReference>
<dbReference type="InterPro" id="IPR013321">
    <property type="entry name" value="Arc_rbn_hlx_hlx"/>
</dbReference>
<keyword evidence="3" id="KW-1185">Reference proteome</keyword>
<comment type="caution">
    <text evidence="2">The sequence shown here is derived from an EMBL/GenBank/DDBJ whole genome shotgun (WGS) entry which is preliminary data.</text>
</comment>
<reference evidence="2 3" key="1">
    <citation type="submission" date="2017-01" db="EMBL/GenBank/DDBJ databases">
        <title>The cable genome- insights into the physiology and evolution of filamentous bacteria capable of sulfide oxidation via long distance electron transfer.</title>
        <authorList>
            <person name="Schreiber L."/>
            <person name="Bjerg J.T."/>
            <person name="Boggild A."/>
            <person name="Van De Vossenberg J."/>
            <person name="Meysman F."/>
            <person name="Nielsen L.P."/>
            <person name="Schramm A."/>
            <person name="Kjeldsen K.U."/>
        </authorList>
    </citation>
    <scope>NUCLEOTIDE SEQUENCE [LARGE SCALE GENOMIC DNA]</scope>
    <source>
        <strain evidence="2">MCF</strain>
    </source>
</reference>
<dbReference type="GO" id="GO:0006355">
    <property type="term" value="P:regulation of DNA-templated transcription"/>
    <property type="evidence" value="ECO:0007669"/>
    <property type="project" value="InterPro"/>
</dbReference>
<gene>
    <name evidence="2" type="ORF">H206_05513</name>
</gene>
<dbReference type="EMBL" id="MTKO01000017">
    <property type="protein sequence ID" value="RWX47872.1"/>
    <property type="molecule type" value="Genomic_DNA"/>
</dbReference>
<dbReference type="SUPFAM" id="SSF47598">
    <property type="entry name" value="Ribbon-helix-helix"/>
    <property type="match status" value="1"/>
</dbReference>
<evidence type="ECO:0000259" key="1">
    <source>
        <dbReference type="Pfam" id="PF22513"/>
    </source>
</evidence>
<sequence>MSGLTIRNLDPAVKRGLRMQAARHACSMEEEARRILRAAILQPVEEKGLGSFIQQKFNKTSGVEINPVRSAPRCSNLWGEEE</sequence>
<evidence type="ECO:0000313" key="3">
    <source>
        <dbReference type="Proteomes" id="UP000287853"/>
    </source>
</evidence>
<dbReference type="InterPro" id="IPR010985">
    <property type="entry name" value="Ribbon_hlx_hlx"/>
</dbReference>